<name>A0A7C4XVF0_UNCKA</name>
<keyword evidence="4" id="KW-0573">Peptidoglycan synthesis</keyword>
<comment type="similarity">
    <text evidence="1">Belongs to the FemABX family.</text>
</comment>
<dbReference type="InterPro" id="IPR003447">
    <property type="entry name" value="FEMABX"/>
</dbReference>
<dbReference type="GO" id="GO:0016755">
    <property type="term" value="F:aminoacyltransferase activity"/>
    <property type="evidence" value="ECO:0007669"/>
    <property type="project" value="InterPro"/>
</dbReference>
<dbReference type="GO" id="GO:0009252">
    <property type="term" value="P:peptidoglycan biosynthetic process"/>
    <property type="evidence" value="ECO:0007669"/>
    <property type="project" value="UniProtKB-KW"/>
</dbReference>
<dbReference type="EMBL" id="DSRT01000150">
    <property type="protein sequence ID" value="HGW29822.1"/>
    <property type="molecule type" value="Genomic_DNA"/>
</dbReference>
<dbReference type="AlphaFoldDB" id="A0A7C4XVF0"/>
<dbReference type="InterPro" id="IPR016181">
    <property type="entry name" value="Acyl_CoA_acyltransferase"/>
</dbReference>
<dbReference type="InterPro" id="IPR050644">
    <property type="entry name" value="PG_Glycine_Bridge_Synth"/>
</dbReference>
<proteinExistence type="inferred from homology"/>
<dbReference type="PANTHER" id="PTHR36174:SF1">
    <property type="entry name" value="LIPID II:GLYCINE GLYCYLTRANSFERASE"/>
    <property type="match status" value="1"/>
</dbReference>
<organism evidence="7">
    <name type="scientific">candidate division WWE3 bacterium</name>
    <dbReference type="NCBI Taxonomy" id="2053526"/>
    <lineage>
        <taxon>Bacteria</taxon>
        <taxon>Katanobacteria</taxon>
    </lineage>
</organism>
<protein>
    <submittedName>
        <fullName evidence="7">Peptidoglycan bridge formation glycyltransferase FemA/FemB family protein</fullName>
    </submittedName>
</protein>
<dbReference type="Gene3D" id="3.40.630.30">
    <property type="match status" value="2"/>
</dbReference>
<sequence>MIYSLVMHILQSPEWGEFKTKIGTKAVRVKSSTESQKGIQYTKHKIPLTNKYMAYSPKVNPELINFGVLKKSLIEEDCVAINFDVPNLEVDSKQQAQSEKLLQGFCVKSPRSTFAKANIILDISRTEEEILIGMHKKHRYNIAYAQKQGVNVREGKNQLDFEIFYKLLLETSNRQRYYIHPKSYYQTLWDLFSKRDLAHILIAEYKNEPLTAWMLFTYEEKLYYPYGGSSEKYKNLQHSLAVAWEAIRLGKRFGCNTFDMWGASENPEDGSDPWHGFTQFKLKFGGKYVKYIDSYDFVIDKSTYAAFNLANQIRWFILKLFK</sequence>
<evidence type="ECO:0000313" key="7">
    <source>
        <dbReference type="EMBL" id="HGW29822.1"/>
    </source>
</evidence>
<accession>A0A7C4XVF0</accession>
<evidence type="ECO:0000256" key="1">
    <source>
        <dbReference type="ARBA" id="ARBA00009943"/>
    </source>
</evidence>
<evidence type="ECO:0000256" key="4">
    <source>
        <dbReference type="ARBA" id="ARBA00022984"/>
    </source>
</evidence>
<dbReference type="PANTHER" id="PTHR36174">
    <property type="entry name" value="LIPID II:GLYCINE GLYCYLTRANSFERASE"/>
    <property type="match status" value="1"/>
</dbReference>
<dbReference type="GO" id="GO:0071555">
    <property type="term" value="P:cell wall organization"/>
    <property type="evidence" value="ECO:0007669"/>
    <property type="project" value="UniProtKB-KW"/>
</dbReference>
<dbReference type="Pfam" id="PF02388">
    <property type="entry name" value="FemAB"/>
    <property type="match status" value="1"/>
</dbReference>
<comment type="caution">
    <text evidence="7">The sequence shown here is derived from an EMBL/GenBank/DDBJ whole genome shotgun (WGS) entry which is preliminary data.</text>
</comment>
<evidence type="ECO:0000256" key="6">
    <source>
        <dbReference type="ARBA" id="ARBA00023316"/>
    </source>
</evidence>
<dbReference type="GO" id="GO:0008360">
    <property type="term" value="P:regulation of cell shape"/>
    <property type="evidence" value="ECO:0007669"/>
    <property type="project" value="UniProtKB-KW"/>
</dbReference>
<keyword evidence="2 7" id="KW-0808">Transferase</keyword>
<evidence type="ECO:0000256" key="5">
    <source>
        <dbReference type="ARBA" id="ARBA00023315"/>
    </source>
</evidence>
<dbReference type="SUPFAM" id="SSF55729">
    <property type="entry name" value="Acyl-CoA N-acyltransferases (Nat)"/>
    <property type="match status" value="1"/>
</dbReference>
<keyword evidence="5" id="KW-0012">Acyltransferase</keyword>
<evidence type="ECO:0000256" key="3">
    <source>
        <dbReference type="ARBA" id="ARBA00022960"/>
    </source>
</evidence>
<gene>
    <name evidence="7" type="ORF">ENR63_02785</name>
</gene>
<dbReference type="PROSITE" id="PS51191">
    <property type="entry name" value="FEMABX"/>
    <property type="match status" value="1"/>
</dbReference>
<evidence type="ECO:0000256" key="2">
    <source>
        <dbReference type="ARBA" id="ARBA00022679"/>
    </source>
</evidence>
<keyword evidence="3" id="KW-0133">Cell shape</keyword>
<keyword evidence="6" id="KW-0961">Cell wall biogenesis/degradation</keyword>
<reference evidence="7" key="1">
    <citation type="journal article" date="2020" name="mSystems">
        <title>Genome- and Community-Level Interaction Insights into Carbon Utilization and Element Cycling Functions of Hydrothermarchaeota in Hydrothermal Sediment.</title>
        <authorList>
            <person name="Zhou Z."/>
            <person name="Liu Y."/>
            <person name="Xu W."/>
            <person name="Pan J."/>
            <person name="Luo Z.H."/>
            <person name="Li M."/>
        </authorList>
    </citation>
    <scope>NUCLEOTIDE SEQUENCE [LARGE SCALE GENOMIC DNA]</scope>
    <source>
        <strain evidence="7">SpSt-417</strain>
    </source>
</reference>